<evidence type="ECO:0000313" key="6">
    <source>
        <dbReference type="Proteomes" id="UP000302139"/>
    </source>
</evidence>
<gene>
    <name evidence="3" type="ORF">SAV14893_018310</name>
    <name evidence="4" type="ORF">SAV31267_069390</name>
</gene>
<evidence type="ECO:0000313" key="4">
    <source>
        <dbReference type="EMBL" id="GDY77454.1"/>
    </source>
</evidence>
<sequence>MAEGDAADRQKGTPAPRRPVALHRPRRTAADLLRHQHPGGQLADLELRHRRPSRCEDRIRNARDTGLRNLPLHDTAQNRIWLEIIPLALDLLAWMPMLALTGQTRRWEPKKLRLRLFSAAAQLVNTGRRHRLRFAVRWPWTDVITHAIGRLHSLPIPG</sequence>
<dbReference type="EMBL" id="BJHX01000001">
    <property type="protein sequence ID" value="GDY62438.1"/>
    <property type="molecule type" value="Genomic_DNA"/>
</dbReference>
<dbReference type="InterPro" id="IPR025668">
    <property type="entry name" value="Tnp_DDE_dom"/>
</dbReference>
<feature type="compositionally biased region" description="Basic and acidic residues" evidence="1">
    <location>
        <begin position="1"/>
        <end position="11"/>
    </location>
</feature>
<dbReference type="Proteomes" id="UP000299211">
    <property type="component" value="Unassembled WGS sequence"/>
</dbReference>
<feature type="domain" description="Transposase DDE" evidence="2">
    <location>
        <begin position="46"/>
        <end position="155"/>
    </location>
</feature>
<reference evidence="4 5" key="1">
    <citation type="submission" date="2019-04" db="EMBL/GenBank/DDBJ databases">
        <title>Draft genome sequences of Streptomyces avermitilis ATCC 31267.</title>
        <authorList>
            <person name="Komaki H."/>
            <person name="Tamura T."/>
            <person name="Hosoyama A."/>
        </authorList>
    </citation>
    <scope>NUCLEOTIDE SEQUENCE [LARGE SCALE GENOMIC DNA]</scope>
    <source>
        <strain evidence="4 5">ATCC 31267</strain>
    </source>
</reference>
<evidence type="ECO:0000256" key="1">
    <source>
        <dbReference type="SAM" id="MobiDB-lite"/>
    </source>
</evidence>
<evidence type="ECO:0000259" key="2">
    <source>
        <dbReference type="Pfam" id="PF13701"/>
    </source>
</evidence>
<dbReference type="Proteomes" id="UP000302139">
    <property type="component" value="Unassembled WGS sequence"/>
</dbReference>
<dbReference type="Pfam" id="PF13701">
    <property type="entry name" value="DDE_Tnp_1_4"/>
    <property type="match status" value="1"/>
</dbReference>
<reference evidence="3 6" key="2">
    <citation type="submission" date="2019-04" db="EMBL/GenBank/DDBJ databases">
        <title>Draft genome sequences of Streptomyces avermitilis NBRC 14893.</title>
        <authorList>
            <person name="Komaki H."/>
            <person name="Tamura T."/>
            <person name="Hosoyama A."/>
        </authorList>
    </citation>
    <scope>NUCLEOTIDE SEQUENCE [LARGE SCALE GENOMIC DNA]</scope>
    <source>
        <strain evidence="3 6">NBRC 14893</strain>
    </source>
</reference>
<comment type="caution">
    <text evidence="3">The sequence shown here is derived from an EMBL/GenBank/DDBJ whole genome shotgun (WGS) entry which is preliminary data.</text>
</comment>
<accession>A0A4D4LVN0</accession>
<dbReference type="AlphaFoldDB" id="A0A4D4LVN0"/>
<proteinExistence type="predicted"/>
<evidence type="ECO:0000313" key="5">
    <source>
        <dbReference type="Proteomes" id="UP000299211"/>
    </source>
</evidence>
<organism evidence="3 6">
    <name type="scientific">Streptomyces avermitilis</name>
    <dbReference type="NCBI Taxonomy" id="33903"/>
    <lineage>
        <taxon>Bacteria</taxon>
        <taxon>Bacillati</taxon>
        <taxon>Actinomycetota</taxon>
        <taxon>Actinomycetes</taxon>
        <taxon>Kitasatosporales</taxon>
        <taxon>Streptomycetaceae</taxon>
        <taxon>Streptomyces</taxon>
    </lineage>
</organism>
<feature type="region of interest" description="Disordered" evidence="1">
    <location>
        <begin position="1"/>
        <end position="24"/>
    </location>
</feature>
<name>A0A4D4LVN0_STRAX</name>
<evidence type="ECO:0000313" key="3">
    <source>
        <dbReference type="EMBL" id="GDY62438.1"/>
    </source>
</evidence>
<dbReference type="EMBL" id="BJHY01000001">
    <property type="protein sequence ID" value="GDY77454.1"/>
    <property type="molecule type" value="Genomic_DNA"/>
</dbReference>
<protein>
    <recommendedName>
        <fullName evidence="2">Transposase DDE domain-containing protein</fullName>
    </recommendedName>
</protein>